<keyword evidence="6 9" id="KW-1133">Transmembrane helix</keyword>
<keyword evidence="7 9" id="KW-0472">Membrane</keyword>
<feature type="transmembrane region" description="Helical" evidence="9">
    <location>
        <begin position="135"/>
        <end position="158"/>
    </location>
</feature>
<name>A0A261S9V9_9BORD</name>
<evidence type="ECO:0000313" key="11">
    <source>
        <dbReference type="Proteomes" id="UP000217005"/>
    </source>
</evidence>
<gene>
    <name evidence="10" type="ORF">CEG14_20345</name>
</gene>
<evidence type="ECO:0000256" key="6">
    <source>
        <dbReference type="ARBA" id="ARBA00022989"/>
    </source>
</evidence>
<dbReference type="PANTHER" id="PTHR11795">
    <property type="entry name" value="BRANCHED-CHAIN AMINO ACID TRANSPORT SYSTEM PERMEASE PROTEIN LIVH"/>
    <property type="match status" value="1"/>
</dbReference>
<sequence length="290" mass="30370">MNITQQIINGLVLGHAYALIAVGWTVLVGVARSVNFAHGQIYMLAAFVAWACTAIVGLPYPLAILVSIVAGALIGIAMQLIMMKATLEKNVVSIMIMTLGFGYVLHGAAALFFGSTAKMFDTPLSFRDVEISTVILTWQDLVIVMAAIAVFIGLKLVVDRTALGRIIRMVAEDPPLSMLAGINVRAVYLLIFAFEGAAVALAAGLVAPRTPILTSMGFEEVIMTFVVVVLGGMGSIVGGYVAGLSLGLFTALFGAFISPAYTTTAAFVVLVAILVLRPGGLATHQAKSAH</sequence>
<protein>
    <submittedName>
        <fullName evidence="10">Branched-chain amino acid ABC transporter permease</fullName>
    </submittedName>
</protein>
<dbReference type="GO" id="GO:0006865">
    <property type="term" value="P:amino acid transport"/>
    <property type="evidence" value="ECO:0007669"/>
    <property type="project" value="UniProtKB-KW"/>
</dbReference>
<dbReference type="EMBL" id="NEVL01000004">
    <property type="protein sequence ID" value="OZI33193.1"/>
    <property type="molecule type" value="Genomic_DNA"/>
</dbReference>
<reference evidence="10 11" key="1">
    <citation type="submission" date="2017-05" db="EMBL/GenBank/DDBJ databases">
        <title>Complete and WGS of Bordetella genogroups.</title>
        <authorList>
            <person name="Spilker T."/>
            <person name="LiPuma J."/>
        </authorList>
    </citation>
    <scope>NUCLEOTIDE SEQUENCE [LARGE SCALE GENOMIC DNA]</scope>
    <source>
        <strain evidence="10 11">AU17610</strain>
    </source>
</reference>
<feature type="transmembrane region" description="Helical" evidence="9">
    <location>
        <begin position="94"/>
        <end position="115"/>
    </location>
</feature>
<evidence type="ECO:0000256" key="7">
    <source>
        <dbReference type="ARBA" id="ARBA00023136"/>
    </source>
</evidence>
<dbReference type="AlphaFoldDB" id="A0A261S9V9"/>
<evidence type="ECO:0000256" key="4">
    <source>
        <dbReference type="ARBA" id="ARBA00022692"/>
    </source>
</evidence>
<evidence type="ECO:0000256" key="8">
    <source>
        <dbReference type="ARBA" id="ARBA00037998"/>
    </source>
</evidence>
<feature type="transmembrane region" description="Helical" evidence="9">
    <location>
        <begin position="6"/>
        <end position="29"/>
    </location>
</feature>
<comment type="caution">
    <text evidence="10">The sequence shown here is derived from an EMBL/GenBank/DDBJ whole genome shotgun (WGS) entry which is preliminary data.</text>
</comment>
<evidence type="ECO:0000256" key="1">
    <source>
        <dbReference type="ARBA" id="ARBA00004651"/>
    </source>
</evidence>
<dbReference type="RefSeq" id="WP_094828188.1">
    <property type="nucleotide sequence ID" value="NZ_NEVL01000004.1"/>
</dbReference>
<evidence type="ECO:0000256" key="5">
    <source>
        <dbReference type="ARBA" id="ARBA00022970"/>
    </source>
</evidence>
<dbReference type="GO" id="GO:0022857">
    <property type="term" value="F:transmembrane transporter activity"/>
    <property type="evidence" value="ECO:0007669"/>
    <property type="project" value="InterPro"/>
</dbReference>
<organism evidence="10 11">
    <name type="scientific">Bordetella genomosp. 1</name>
    <dbReference type="NCBI Taxonomy" id="1395607"/>
    <lineage>
        <taxon>Bacteria</taxon>
        <taxon>Pseudomonadati</taxon>
        <taxon>Pseudomonadota</taxon>
        <taxon>Betaproteobacteria</taxon>
        <taxon>Burkholderiales</taxon>
        <taxon>Alcaligenaceae</taxon>
        <taxon>Bordetella</taxon>
    </lineage>
</organism>
<dbReference type="Proteomes" id="UP000217005">
    <property type="component" value="Unassembled WGS sequence"/>
</dbReference>
<accession>A0A261S9V9</accession>
<keyword evidence="3" id="KW-1003">Cell membrane</keyword>
<comment type="similarity">
    <text evidence="8">Belongs to the binding-protein-dependent transport system permease family. LivHM subfamily.</text>
</comment>
<keyword evidence="5" id="KW-0029">Amino-acid transport</keyword>
<evidence type="ECO:0000256" key="9">
    <source>
        <dbReference type="SAM" id="Phobius"/>
    </source>
</evidence>
<proteinExistence type="inferred from homology"/>
<dbReference type="GO" id="GO:0005886">
    <property type="term" value="C:plasma membrane"/>
    <property type="evidence" value="ECO:0007669"/>
    <property type="project" value="UniProtKB-SubCell"/>
</dbReference>
<feature type="transmembrane region" description="Helical" evidence="9">
    <location>
        <begin position="222"/>
        <end position="242"/>
    </location>
</feature>
<dbReference type="Pfam" id="PF02653">
    <property type="entry name" value="BPD_transp_2"/>
    <property type="match status" value="1"/>
</dbReference>
<comment type="subcellular location">
    <subcellularLocation>
        <location evidence="1">Cell membrane</location>
        <topology evidence="1">Multi-pass membrane protein</topology>
    </subcellularLocation>
</comment>
<keyword evidence="2" id="KW-0813">Transport</keyword>
<keyword evidence="4 9" id="KW-0812">Transmembrane</keyword>
<feature type="transmembrane region" description="Helical" evidence="9">
    <location>
        <begin position="249"/>
        <end position="276"/>
    </location>
</feature>
<evidence type="ECO:0000313" key="10">
    <source>
        <dbReference type="EMBL" id="OZI33193.1"/>
    </source>
</evidence>
<evidence type="ECO:0000256" key="2">
    <source>
        <dbReference type="ARBA" id="ARBA00022448"/>
    </source>
</evidence>
<dbReference type="CDD" id="cd06582">
    <property type="entry name" value="TM_PBP1_LivH_like"/>
    <property type="match status" value="1"/>
</dbReference>
<feature type="transmembrane region" description="Helical" evidence="9">
    <location>
        <begin position="186"/>
        <end position="207"/>
    </location>
</feature>
<evidence type="ECO:0000256" key="3">
    <source>
        <dbReference type="ARBA" id="ARBA00022475"/>
    </source>
</evidence>
<dbReference type="InterPro" id="IPR001851">
    <property type="entry name" value="ABC_transp_permease"/>
</dbReference>
<dbReference type="OrthoDB" id="9807115at2"/>
<dbReference type="PANTHER" id="PTHR11795:SF452">
    <property type="entry name" value="ABC TRANSPORTER PERMEASE PROTEIN"/>
    <property type="match status" value="1"/>
</dbReference>
<feature type="transmembrane region" description="Helical" evidence="9">
    <location>
        <begin position="41"/>
        <end position="58"/>
    </location>
</feature>
<dbReference type="InterPro" id="IPR052157">
    <property type="entry name" value="BCAA_transport_permease"/>
</dbReference>